<evidence type="ECO:0000256" key="3">
    <source>
        <dbReference type="ARBA" id="ARBA00022989"/>
    </source>
</evidence>
<feature type="transmembrane region" description="Helical" evidence="5">
    <location>
        <begin position="340"/>
        <end position="358"/>
    </location>
</feature>
<feature type="transmembrane region" description="Helical" evidence="5">
    <location>
        <begin position="370"/>
        <end position="386"/>
    </location>
</feature>
<sequence length="410" mass="41731">MARFGALRVDAAALGSLAGAAAAALHFAGALKSTPPGAALPVDLTLLAAAALVPLLALLLLTRRWWLHPMLALPLGTAALLWLWLVLAGGWSRSATILAQKLPEIVLLGPVMLLAGLAVGADGAARRWLVAVTLASGPLVAVSVAWGLANGKIVLGGAVGANPDLLRVQYQLAGLAIACAAGLGAVRVVEADGWPARLFWSGFTLALAASALLPGGRMGLISLALSVLLVPALRCWSAGSPRAALRWLGLAALAGLLGAVLLLLQAEAMEGLRTLERLTQGGMEASARPALWRAALDWAGATMPWGLGTGGFTIAAGHGERRGLYPHNHALEALAEGGPIGLALWLGCFGGGAAMLLLRARHVAPGRMARMAALALPVGMAAMVSTDLGNRMVWFALGLVLSVGAVAKRG</sequence>
<evidence type="ECO:0000313" key="8">
    <source>
        <dbReference type="Proteomes" id="UP001595593"/>
    </source>
</evidence>
<evidence type="ECO:0000313" key="7">
    <source>
        <dbReference type="EMBL" id="MFC3125213.1"/>
    </source>
</evidence>
<comment type="subcellular location">
    <subcellularLocation>
        <location evidence="1">Membrane</location>
        <topology evidence="1">Multi-pass membrane protein</topology>
    </subcellularLocation>
</comment>
<feature type="transmembrane region" description="Helical" evidence="5">
    <location>
        <begin position="73"/>
        <end position="93"/>
    </location>
</feature>
<keyword evidence="8" id="KW-1185">Reference proteome</keyword>
<gene>
    <name evidence="7" type="ORF">ACFOD4_09080</name>
</gene>
<evidence type="ECO:0000259" key="6">
    <source>
        <dbReference type="Pfam" id="PF04932"/>
    </source>
</evidence>
<keyword evidence="2 5" id="KW-0812">Transmembrane</keyword>
<feature type="transmembrane region" description="Helical" evidence="5">
    <location>
        <begin position="196"/>
        <end position="213"/>
    </location>
</feature>
<keyword evidence="3 5" id="KW-1133">Transmembrane helix</keyword>
<feature type="transmembrane region" description="Helical" evidence="5">
    <location>
        <begin position="128"/>
        <end position="148"/>
    </location>
</feature>
<dbReference type="InterPro" id="IPR007016">
    <property type="entry name" value="O-antigen_ligase-rel_domated"/>
</dbReference>
<feature type="transmembrane region" description="Helical" evidence="5">
    <location>
        <begin position="219"/>
        <end position="237"/>
    </location>
</feature>
<feature type="transmembrane region" description="Helical" evidence="5">
    <location>
        <begin position="40"/>
        <end position="61"/>
    </location>
</feature>
<organism evidence="7 8">
    <name type="scientific">Teichococcus globiformis</name>
    <dbReference type="NCBI Taxonomy" id="2307229"/>
    <lineage>
        <taxon>Bacteria</taxon>
        <taxon>Pseudomonadati</taxon>
        <taxon>Pseudomonadota</taxon>
        <taxon>Alphaproteobacteria</taxon>
        <taxon>Acetobacterales</taxon>
        <taxon>Roseomonadaceae</taxon>
        <taxon>Roseomonas</taxon>
    </lineage>
</organism>
<dbReference type="GO" id="GO:0016874">
    <property type="term" value="F:ligase activity"/>
    <property type="evidence" value="ECO:0007669"/>
    <property type="project" value="UniProtKB-KW"/>
</dbReference>
<evidence type="ECO:0000256" key="4">
    <source>
        <dbReference type="ARBA" id="ARBA00023136"/>
    </source>
</evidence>
<dbReference type="Pfam" id="PF04932">
    <property type="entry name" value="Wzy_C"/>
    <property type="match status" value="1"/>
</dbReference>
<evidence type="ECO:0000256" key="5">
    <source>
        <dbReference type="SAM" id="Phobius"/>
    </source>
</evidence>
<keyword evidence="4 5" id="KW-0472">Membrane</keyword>
<evidence type="ECO:0000256" key="2">
    <source>
        <dbReference type="ARBA" id="ARBA00022692"/>
    </source>
</evidence>
<dbReference type="Proteomes" id="UP001595593">
    <property type="component" value="Unassembled WGS sequence"/>
</dbReference>
<feature type="transmembrane region" description="Helical" evidence="5">
    <location>
        <begin position="168"/>
        <end position="189"/>
    </location>
</feature>
<reference evidence="8" key="1">
    <citation type="journal article" date="2019" name="Int. J. Syst. Evol. Microbiol.">
        <title>The Global Catalogue of Microorganisms (GCM) 10K type strain sequencing project: providing services to taxonomists for standard genome sequencing and annotation.</title>
        <authorList>
            <consortium name="The Broad Institute Genomics Platform"/>
            <consortium name="The Broad Institute Genome Sequencing Center for Infectious Disease"/>
            <person name="Wu L."/>
            <person name="Ma J."/>
        </authorList>
    </citation>
    <scope>NUCLEOTIDE SEQUENCE [LARGE SCALE GENOMIC DNA]</scope>
    <source>
        <strain evidence="8">KCTC 52094</strain>
    </source>
</reference>
<keyword evidence="7" id="KW-0436">Ligase</keyword>
<accession>A0ABV7G100</accession>
<name>A0ABV7G100_9PROT</name>
<feature type="transmembrane region" description="Helical" evidence="5">
    <location>
        <begin position="244"/>
        <end position="264"/>
    </location>
</feature>
<feature type="domain" description="O-antigen ligase-related" evidence="6">
    <location>
        <begin position="204"/>
        <end position="346"/>
    </location>
</feature>
<proteinExistence type="predicted"/>
<dbReference type="EMBL" id="JBHRTN010000008">
    <property type="protein sequence ID" value="MFC3125213.1"/>
    <property type="molecule type" value="Genomic_DNA"/>
</dbReference>
<feature type="transmembrane region" description="Helical" evidence="5">
    <location>
        <begin position="105"/>
        <end position="121"/>
    </location>
</feature>
<comment type="caution">
    <text evidence="7">The sequence shown here is derived from an EMBL/GenBank/DDBJ whole genome shotgun (WGS) entry which is preliminary data.</text>
</comment>
<protein>
    <submittedName>
        <fullName evidence="7">O-antigen ligase family protein</fullName>
    </submittedName>
</protein>
<evidence type="ECO:0000256" key="1">
    <source>
        <dbReference type="ARBA" id="ARBA00004141"/>
    </source>
</evidence>
<dbReference type="RefSeq" id="WP_379595747.1">
    <property type="nucleotide sequence ID" value="NZ_JBHRTN010000008.1"/>
</dbReference>